<evidence type="ECO:0000256" key="1">
    <source>
        <dbReference type="ARBA" id="ARBA00022737"/>
    </source>
</evidence>
<gene>
    <name evidence="3" type="ORF">KP509_08G017300</name>
</gene>
<proteinExistence type="predicted"/>
<organism evidence="3 4">
    <name type="scientific">Ceratopteris richardii</name>
    <name type="common">Triangle waterfern</name>
    <dbReference type="NCBI Taxonomy" id="49495"/>
    <lineage>
        <taxon>Eukaryota</taxon>
        <taxon>Viridiplantae</taxon>
        <taxon>Streptophyta</taxon>
        <taxon>Embryophyta</taxon>
        <taxon>Tracheophyta</taxon>
        <taxon>Polypodiopsida</taxon>
        <taxon>Polypodiidae</taxon>
        <taxon>Polypodiales</taxon>
        <taxon>Pteridineae</taxon>
        <taxon>Pteridaceae</taxon>
        <taxon>Parkerioideae</taxon>
        <taxon>Ceratopteris</taxon>
    </lineage>
</organism>
<feature type="repeat" description="PPR" evidence="2">
    <location>
        <begin position="842"/>
        <end position="876"/>
    </location>
</feature>
<dbReference type="GO" id="GO:0009451">
    <property type="term" value="P:RNA modification"/>
    <property type="evidence" value="ECO:0007669"/>
    <property type="project" value="InterPro"/>
</dbReference>
<dbReference type="Gene3D" id="1.25.40.10">
    <property type="entry name" value="Tetratricopeptide repeat domain"/>
    <property type="match status" value="7"/>
</dbReference>
<feature type="repeat" description="PPR" evidence="2">
    <location>
        <begin position="511"/>
        <end position="545"/>
    </location>
</feature>
<dbReference type="InterPro" id="IPR046960">
    <property type="entry name" value="PPR_At4g14850-like_plant"/>
</dbReference>
<keyword evidence="4" id="KW-1185">Reference proteome</keyword>
<feature type="repeat" description="PPR" evidence="2">
    <location>
        <begin position="410"/>
        <end position="444"/>
    </location>
</feature>
<evidence type="ECO:0000313" key="4">
    <source>
        <dbReference type="Proteomes" id="UP000825935"/>
    </source>
</evidence>
<evidence type="ECO:0000256" key="2">
    <source>
        <dbReference type="PROSITE-ProRule" id="PRU00708"/>
    </source>
</evidence>
<dbReference type="GO" id="GO:0048731">
    <property type="term" value="P:system development"/>
    <property type="evidence" value="ECO:0007669"/>
    <property type="project" value="UniProtKB-ARBA"/>
</dbReference>
<dbReference type="InterPro" id="IPR002885">
    <property type="entry name" value="PPR_rpt"/>
</dbReference>
<dbReference type="InterPro" id="IPR011990">
    <property type="entry name" value="TPR-like_helical_dom_sf"/>
</dbReference>
<feature type="repeat" description="PPR" evidence="2">
    <location>
        <begin position="712"/>
        <end position="746"/>
    </location>
</feature>
<dbReference type="PANTHER" id="PTHR47926">
    <property type="entry name" value="PENTATRICOPEPTIDE REPEAT-CONTAINING PROTEIN"/>
    <property type="match status" value="1"/>
</dbReference>
<comment type="caution">
    <text evidence="3">The sequence shown here is derived from an EMBL/GenBank/DDBJ whole genome shotgun (WGS) entry which is preliminary data.</text>
</comment>
<dbReference type="OrthoDB" id="10398171at2759"/>
<reference evidence="3" key="1">
    <citation type="submission" date="2021-08" db="EMBL/GenBank/DDBJ databases">
        <title>WGS assembly of Ceratopteris richardii.</title>
        <authorList>
            <person name="Marchant D.B."/>
            <person name="Chen G."/>
            <person name="Jenkins J."/>
            <person name="Shu S."/>
            <person name="Leebens-Mack J."/>
            <person name="Grimwood J."/>
            <person name="Schmutz J."/>
            <person name="Soltis P."/>
            <person name="Soltis D."/>
            <person name="Chen Z.-H."/>
        </authorList>
    </citation>
    <scope>NUCLEOTIDE SEQUENCE</scope>
    <source>
        <strain evidence="3">Whitten #5841</strain>
        <tissue evidence="3">Leaf</tissue>
    </source>
</reference>
<dbReference type="Proteomes" id="UP000825935">
    <property type="component" value="Chromosome 8"/>
</dbReference>
<dbReference type="PROSITE" id="PS51375">
    <property type="entry name" value="PPR"/>
    <property type="match status" value="7"/>
</dbReference>
<dbReference type="PANTHER" id="PTHR47926:SF382">
    <property type="entry name" value="PENTACOTRIPEPTIDE-REPEAT REGION OF PRORP DOMAIN-CONTAINING PROTEIN"/>
    <property type="match status" value="1"/>
</dbReference>
<name>A0A8T2UAN9_CERRI</name>
<keyword evidence="1" id="KW-0677">Repeat</keyword>
<evidence type="ECO:0000313" key="3">
    <source>
        <dbReference type="EMBL" id="KAH7430853.1"/>
    </source>
</evidence>
<sequence length="1025" mass="114616">MIYLVKGVTFESVLKSSVNRHIRTVAETILPYDHSEGHNLLDTLLSLCRRCQIEKDLEQARQLVLLIYNVGLENQIVIGCHLVELFLECGSLGDAHQVFDHLVHHSEQCWTSLIQGYIEYGQPQTALRVFHKLQHDPAHASKHAVIAALRACTKLQHLEHGKLIHAMVLEETVESDQIVSNTLLDFYCKCSSLDDARIVFDRMKMQDLVSWNAMLGGFAEHGSSANLQRCLEHMRQNGAAPDTITYLCILKSCARSDHPNRILELHMEIVKGGFDDVVNIENNLVHIYVKLGFIAEAWHVLRRQSPPSVVSWTSLIAGFVEYGMIEDAFQSFEVMKEYEVCPNDATFICILRICGIGADGIIKGRQIHAQIVKHGLEVQISVGNILIDMYFKCGSIVDAQNVFDNLHSLDVISWTTLLSGYAEHGLCEQAFTCLDQMQNGGVAPNSTSFLCALKACQSFYNFHKGLELHAEIILEEYEEDLFLGNMLIDFYVNSGLMIDAKEVFDHISARNVVSWNSLISGFADQGNVDTVKDLLKEMELEGISPTDTTFLCSLKVCNKDSLSLGQEIHIWITKKGYDSENFLKNSLVDMYSKCGLLLETHTVFHSQGGCDIISWNSLMGGYNDAGLHSEVLHALEKMLLEGITPNVPTFFTVLKACKNIGLINRGYEAHILVIKMGFEKDTFVASALVDMYATQGKFEDAELILSWQGVQTAVIWTALIVGYTEHGFPEQVIECYRKMQEASIPADETLFICLLKACGNVGAIVMGCELYNDIVKKGLLEGKMAFSGSMNGEAASGKEQEFSRIMEDANVLSLRNVLIDMFCRCGSLADAHKVFDAVPLKDLVAWNALISGYALVGKSKPMALLLEKMKSQNIQPDEVTYASILTACSHVGFNDTAHVYFEEMMHVYGLLQSRQHFNCIVDLLTRAGQLDEAFAVVEKFPFQPDLVTWMVVLDGCQKSGNIKLGRYAFECLRSLENELPAFTPMSSIYVNPQICKGIKELEKNHVSCRNRMRYDTKCNVFAECG</sequence>
<dbReference type="NCBIfam" id="TIGR00756">
    <property type="entry name" value="PPR"/>
    <property type="match status" value="5"/>
</dbReference>
<dbReference type="EMBL" id="CM035413">
    <property type="protein sequence ID" value="KAH7430853.1"/>
    <property type="molecule type" value="Genomic_DNA"/>
</dbReference>
<feature type="repeat" description="PPR" evidence="2">
    <location>
        <begin position="611"/>
        <end position="645"/>
    </location>
</feature>
<feature type="repeat" description="PPR" evidence="2">
    <location>
        <begin position="207"/>
        <end position="241"/>
    </location>
</feature>
<dbReference type="Pfam" id="PF01535">
    <property type="entry name" value="PPR"/>
    <property type="match status" value="8"/>
</dbReference>
<protein>
    <recommendedName>
        <fullName evidence="5">Pentatricopeptide repeat-containing protein</fullName>
    </recommendedName>
</protein>
<dbReference type="Pfam" id="PF13041">
    <property type="entry name" value="PPR_2"/>
    <property type="match status" value="5"/>
</dbReference>
<accession>A0A8T2UAN9</accession>
<dbReference type="GO" id="GO:0003723">
    <property type="term" value="F:RNA binding"/>
    <property type="evidence" value="ECO:0007669"/>
    <property type="project" value="InterPro"/>
</dbReference>
<dbReference type="AlphaFoldDB" id="A0A8T2UAN9"/>
<feature type="repeat" description="PPR" evidence="2">
    <location>
        <begin position="308"/>
        <end position="342"/>
    </location>
</feature>
<dbReference type="FunFam" id="1.25.40.10:FF:000158">
    <property type="entry name" value="pentatricopeptide repeat-containing protein At2g33680"/>
    <property type="match status" value="1"/>
</dbReference>
<dbReference type="FunFam" id="1.25.40.10:FF:000381">
    <property type="entry name" value="Pentatricopeptide repeat-containing protein"/>
    <property type="match status" value="2"/>
</dbReference>
<evidence type="ECO:0008006" key="5">
    <source>
        <dbReference type="Google" id="ProtNLM"/>
    </source>
</evidence>